<evidence type="ECO:0000259" key="6">
    <source>
        <dbReference type="PROSITE" id="PS51310"/>
    </source>
</evidence>
<dbReference type="FunFam" id="1.20.1440.200:FF:000003">
    <property type="entry name" value="Vacuolar protein sorting-associated protein 28"/>
    <property type="match status" value="1"/>
</dbReference>
<dbReference type="PANTHER" id="PTHR12937">
    <property type="entry name" value="VACUOLAR PROTEIN SORTING 28, ISOFORM 2 VPS28"/>
    <property type="match status" value="1"/>
</dbReference>
<dbReference type="InterPro" id="IPR029063">
    <property type="entry name" value="SAM-dependent_MTases_sf"/>
</dbReference>
<keyword evidence="3" id="KW-0967">Endosome</keyword>
<evidence type="ECO:0000256" key="2">
    <source>
        <dbReference type="ARBA" id="ARBA00022448"/>
    </source>
</evidence>
<dbReference type="GO" id="GO:0044877">
    <property type="term" value="F:protein-containing complex binding"/>
    <property type="evidence" value="ECO:0007669"/>
    <property type="project" value="TreeGrafter"/>
</dbReference>
<dbReference type="Pfam" id="PF03997">
    <property type="entry name" value="VPS28"/>
    <property type="match status" value="1"/>
</dbReference>
<gene>
    <name evidence="8" type="ORF">EURHEDRAFT_512198</name>
</gene>
<dbReference type="SUPFAM" id="SSF53335">
    <property type="entry name" value="S-adenosyl-L-methionine-dependent methyltransferases"/>
    <property type="match status" value="1"/>
</dbReference>
<dbReference type="InterPro" id="IPR037202">
    <property type="entry name" value="ESCRT_assembly_dom"/>
</dbReference>
<organism evidence="8 9">
    <name type="scientific">Aspergillus ruber (strain CBS 135680)</name>
    <dbReference type="NCBI Taxonomy" id="1388766"/>
    <lineage>
        <taxon>Eukaryota</taxon>
        <taxon>Fungi</taxon>
        <taxon>Dikarya</taxon>
        <taxon>Ascomycota</taxon>
        <taxon>Pezizomycotina</taxon>
        <taxon>Eurotiomycetes</taxon>
        <taxon>Eurotiomycetidae</taxon>
        <taxon>Eurotiales</taxon>
        <taxon>Aspergillaceae</taxon>
        <taxon>Aspergillus</taxon>
        <taxon>Aspergillus subgen. Aspergillus</taxon>
    </lineage>
</organism>
<dbReference type="SUPFAM" id="SSF140427">
    <property type="entry name" value="VPS28 C-terminal domain-like"/>
    <property type="match status" value="1"/>
</dbReference>
<comment type="similarity">
    <text evidence="5">Belongs to the VPS28 family.</text>
</comment>
<evidence type="ECO:0000259" key="7">
    <source>
        <dbReference type="PROSITE" id="PS51313"/>
    </source>
</evidence>
<dbReference type="GO" id="GO:0031902">
    <property type="term" value="C:late endosome membrane"/>
    <property type="evidence" value="ECO:0007669"/>
    <property type="project" value="UniProtKB-SubCell"/>
</dbReference>
<dbReference type="Gene3D" id="3.40.50.150">
    <property type="entry name" value="Vaccinia Virus protein VP39"/>
    <property type="match status" value="1"/>
</dbReference>
<dbReference type="InterPro" id="IPR019410">
    <property type="entry name" value="Methyltransf_16"/>
</dbReference>
<evidence type="ECO:0000313" key="9">
    <source>
        <dbReference type="Proteomes" id="UP000019804"/>
    </source>
</evidence>
<evidence type="ECO:0000256" key="3">
    <source>
        <dbReference type="ARBA" id="ARBA00022753"/>
    </source>
</evidence>
<sequence length="793" mass="87560">MYAQRPLAYAPTPYSYTPNPSLTASINLDEEVKLATSSAERDLYESLAEIYSIIVTLDGLEKAYIKDAVTETEYTETCTRLLKQYKSSLSDDAVAREFVDLETFKRMWELECPRATERLRIGLPATVEQATHTAPTAPIGAAMSGPVGGASGSLILTATENFITFLDALKLNMVSKDALHPLLSEVIQSVNKVTDADFENRGKIIQWLITLNQMRATEELGEEQARELSFDIESAYQGFKATAYRSQSSTQKHKMISRDPEEPLHVLDLPQIYTQPSGTELMKAIDLLAIKPRSFSTDAETTKTPSVQPTGVTRYLTSIISSSLSWLETDALRDAVWDAASARLSERCGRTAMPAMSRVFTVPTAGGDHFTLTLHEPSLTADNLGMKTWVSSYLLSHRLLTVLDTAPQLVPSTTTTPHTEGKLRALELGAGTGLVGLSFAALRGNSATIHLTDLPPIVPNLAHNAALNVELLNSTGATVTTGILDWSIVPDPYPTPEEQYDIILAADSLYSPSHPKLLVNAITHWLSRGSNARVVLEMPFRDAYLPQVEELRHRLGKLGLIVVEEGEEIGYDDWETADGSAVAVRCLLSIASIPTVTGTAIAVSEQRKANERKNDARRMAKFHVDAECTGDTQEDCEVNGRIAVLRDNKVYLDDVQSSTSQSQSHTAECFYIEYPETEETKHRKRGLGLVTTISSNPPALGWIYVDQDTHELKYGNRSQSIEHVVGPWDWVDDEKTVMLENKKGAFVAVEEEDGSGWGVYFDRDGDELEGVLEEQEKLDNAFTPVVLRRRLME</sequence>
<dbReference type="SUPFAM" id="SSF140111">
    <property type="entry name" value="Endosomal sorting complex assembly domain"/>
    <property type="match status" value="1"/>
</dbReference>
<dbReference type="HOGENOM" id="CLU_016849_0_0_1"/>
<dbReference type="AlphaFoldDB" id="A0A017SPH4"/>
<dbReference type="PROSITE" id="PS51313">
    <property type="entry name" value="VPS28_N"/>
    <property type="match status" value="1"/>
</dbReference>
<dbReference type="Gene3D" id="1.20.1440.200">
    <property type="match status" value="1"/>
</dbReference>
<evidence type="ECO:0000256" key="5">
    <source>
        <dbReference type="PROSITE-ProRule" id="PRU00642"/>
    </source>
</evidence>
<evidence type="ECO:0000313" key="8">
    <source>
        <dbReference type="EMBL" id="EYE98883.1"/>
    </source>
</evidence>
<dbReference type="RefSeq" id="XP_040642571.1">
    <property type="nucleotide sequence ID" value="XM_040786047.1"/>
</dbReference>
<dbReference type="CDD" id="cd02440">
    <property type="entry name" value="AdoMet_MTases"/>
    <property type="match status" value="1"/>
</dbReference>
<dbReference type="OrthoDB" id="433955at2759"/>
<protein>
    <submittedName>
        <fullName evidence="8">VPS28-domain-containing protein</fullName>
    </submittedName>
</protein>
<dbReference type="GO" id="GO:0008757">
    <property type="term" value="F:S-adenosylmethionine-dependent methyltransferase activity"/>
    <property type="evidence" value="ECO:0007669"/>
    <property type="project" value="UniProtKB-ARBA"/>
</dbReference>
<dbReference type="InterPro" id="IPR037206">
    <property type="entry name" value="VPS28_C_sf"/>
</dbReference>
<keyword evidence="2 5" id="KW-0813">Transport</keyword>
<dbReference type="Gene3D" id="1.20.120.1130">
    <property type="match status" value="1"/>
</dbReference>
<feature type="domain" description="VPS28 N-terminal" evidence="7">
    <location>
        <begin position="21"/>
        <end position="129"/>
    </location>
</feature>
<accession>A0A017SPH4</accession>
<dbReference type="InterPro" id="IPR017898">
    <property type="entry name" value="VPS28_N"/>
</dbReference>
<reference evidence="9" key="1">
    <citation type="journal article" date="2014" name="Nat. Commun.">
        <title>Genomic adaptations of the halophilic Dead Sea filamentous fungus Eurotium rubrum.</title>
        <authorList>
            <person name="Kis-Papo T."/>
            <person name="Weig A.R."/>
            <person name="Riley R."/>
            <person name="Persoh D."/>
            <person name="Salamov A."/>
            <person name="Sun H."/>
            <person name="Lipzen A."/>
            <person name="Wasser S.P."/>
            <person name="Rambold G."/>
            <person name="Grigoriev I.V."/>
            <person name="Nevo E."/>
        </authorList>
    </citation>
    <scope>NUCLEOTIDE SEQUENCE [LARGE SCALE GENOMIC DNA]</scope>
    <source>
        <strain evidence="9">CBS 135680</strain>
    </source>
</reference>
<dbReference type="Pfam" id="PF10294">
    <property type="entry name" value="Methyltransf_16"/>
    <property type="match status" value="1"/>
</dbReference>
<feature type="domain" description="VPS28 C-terminal" evidence="6">
    <location>
        <begin position="150"/>
        <end position="244"/>
    </location>
</feature>
<dbReference type="InterPro" id="IPR017899">
    <property type="entry name" value="VPS28_C"/>
</dbReference>
<keyword evidence="4 5" id="KW-0653">Protein transport</keyword>
<dbReference type="PANTHER" id="PTHR12937:SF0">
    <property type="entry name" value="VACUOLAR PROTEIN SORTING-ASSOCIATED PROTEIN 28 HOMOLOG"/>
    <property type="match status" value="1"/>
</dbReference>
<name>A0A017SPH4_ASPRC</name>
<dbReference type="GO" id="GO:0043328">
    <property type="term" value="P:protein transport to vacuole involved in ubiquitin-dependent protein catabolic process via the multivesicular body sorting pathway"/>
    <property type="evidence" value="ECO:0007669"/>
    <property type="project" value="TreeGrafter"/>
</dbReference>
<dbReference type="EMBL" id="KK088412">
    <property type="protein sequence ID" value="EYE98883.1"/>
    <property type="molecule type" value="Genomic_DNA"/>
</dbReference>
<proteinExistence type="inferred from homology"/>
<dbReference type="STRING" id="1388766.A0A017SPH4"/>
<dbReference type="PROSITE" id="PS51310">
    <property type="entry name" value="VPS28_C"/>
    <property type="match status" value="1"/>
</dbReference>
<dbReference type="InterPro" id="IPR007143">
    <property type="entry name" value="Vps28"/>
</dbReference>
<dbReference type="Proteomes" id="UP000019804">
    <property type="component" value="Unassembled WGS sequence"/>
</dbReference>
<dbReference type="FunFam" id="1.20.120.1130:FF:000001">
    <property type="entry name" value="Vacuolar protein sorting-associated protein 28 homolog"/>
    <property type="match status" value="1"/>
</dbReference>
<evidence type="ECO:0000256" key="4">
    <source>
        <dbReference type="ARBA" id="ARBA00022927"/>
    </source>
</evidence>
<comment type="subcellular location">
    <subcellularLocation>
        <location evidence="1">Late endosome membrane</location>
        <topology evidence="1">Peripheral membrane protein</topology>
    </subcellularLocation>
</comment>
<dbReference type="GO" id="GO:0000813">
    <property type="term" value="C:ESCRT I complex"/>
    <property type="evidence" value="ECO:0007669"/>
    <property type="project" value="InterPro"/>
</dbReference>
<evidence type="ECO:0000256" key="1">
    <source>
        <dbReference type="ARBA" id="ARBA00004633"/>
    </source>
</evidence>
<dbReference type="InterPro" id="IPR038358">
    <property type="entry name" value="VPS28_N_sf"/>
</dbReference>
<keyword evidence="9" id="KW-1185">Reference proteome</keyword>
<dbReference type="GeneID" id="63701171"/>